<feature type="transmembrane region" description="Helical" evidence="1">
    <location>
        <begin position="24"/>
        <end position="46"/>
    </location>
</feature>
<dbReference type="RefSeq" id="WP_272103358.1">
    <property type="nucleotide sequence ID" value="NZ_JAQNDK010000006.1"/>
</dbReference>
<reference evidence="2 3" key="1">
    <citation type="submission" date="2023-01" db="EMBL/GenBank/DDBJ databases">
        <title>Minimal conservation of predation-associated metabolite biosynthetic gene clusters underscores biosynthetic potential of Myxococcota including descriptions for ten novel species: Archangium lansinium sp. nov., Myxococcus landrumus sp. nov., Nannocystis bai.</title>
        <authorList>
            <person name="Ahearne A."/>
            <person name="Stevens C."/>
            <person name="Dowd S."/>
        </authorList>
    </citation>
    <scope>NUCLEOTIDE SEQUENCE [LARGE SCALE GENOMIC DNA]</scope>
    <source>
        <strain evidence="2 3">WIWO2</strain>
    </source>
</reference>
<protein>
    <submittedName>
        <fullName evidence="2">Uncharacterized protein</fullName>
    </submittedName>
</protein>
<organism evidence="2 3">
    <name type="scientific">Sorangium atrum</name>
    <dbReference type="NCBI Taxonomy" id="2995308"/>
    <lineage>
        <taxon>Bacteria</taxon>
        <taxon>Pseudomonadati</taxon>
        <taxon>Myxococcota</taxon>
        <taxon>Polyangia</taxon>
        <taxon>Polyangiales</taxon>
        <taxon>Polyangiaceae</taxon>
        <taxon>Sorangium</taxon>
    </lineage>
</organism>
<proteinExistence type="predicted"/>
<keyword evidence="1" id="KW-0812">Transmembrane</keyword>
<dbReference type="EMBL" id="JAQNDK010000006">
    <property type="protein sequence ID" value="MDC0685216.1"/>
    <property type="molecule type" value="Genomic_DNA"/>
</dbReference>
<keyword evidence="3" id="KW-1185">Reference proteome</keyword>
<name>A0ABT5CFM0_9BACT</name>
<evidence type="ECO:0000313" key="2">
    <source>
        <dbReference type="EMBL" id="MDC0685216.1"/>
    </source>
</evidence>
<dbReference type="Proteomes" id="UP001217485">
    <property type="component" value="Unassembled WGS sequence"/>
</dbReference>
<accession>A0ABT5CFM0</accession>
<evidence type="ECO:0000313" key="3">
    <source>
        <dbReference type="Proteomes" id="UP001217485"/>
    </source>
</evidence>
<comment type="caution">
    <text evidence="2">The sequence shown here is derived from an EMBL/GenBank/DDBJ whole genome shotgun (WGS) entry which is preliminary data.</text>
</comment>
<keyword evidence="1" id="KW-0472">Membrane</keyword>
<sequence length="63" mass="6655">MAITGNLITAAVAALNVFTGALQYLFFAALILIAAVVFGLLARRYVVVDYFQRRPAGAPVPAS</sequence>
<evidence type="ECO:0000256" key="1">
    <source>
        <dbReference type="SAM" id="Phobius"/>
    </source>
</evidence>
<gene>
    <name evidence="2" type="ORF">POL72_46310</name>
</gene>
<keyword evidence="1" id="KW-1133">Transmembrane helix</keyword>